<evidence type="ECO:0000313" key="2">
    <source>
        <dbReference type="Proteomes" id="UP000615446"/>
    </source>
</evidence>
<sequence length="90" mass="10584">MDFHWPFDSTLRRFWFDRVVECRSIKSSLVIFFPFHYPDIQECKTVLLSVNMSKSATRYYFPQRNPLVAVNRASTSSIANNSMMTQSTHV</sequence>
<name>A0A8H3R5F7_9GLOM</name>
<comment type="caution">
    <text evidence="1">The sequence shown here is derived from an EMBL/GenBank/DDBJ whole genome shotgun (WGS) entry which is preliminary data.</text>
</comment>
<reference evidence="1" key="1">
    <citation type="submission" date="2019-10" db="EMBL/GenBank/DDBJ databases">
        <title>Conservation and host-specific expression of non-tandemly repeated heterogenous ribosome RNA gene in arbuscular mycorrhizal fungi.</title>
        <authorList>
            <person name="Maeda T."/>
            <person name="Kobayashi Y."/>
            <person name="Nakagawa T."/>
            <person name="Ezawa T."/>
            <person name="Yamaguchi K."/>
            <person name="Bino T."/>
            <person name="Nishimoto Y."/>
            <person name="Shigenobu S."/>
            <person name="Kawaguchi M."/>
        </authorList>
    </citation>
    <scope>NUCLEOTIDE SEQUENCE</scope>
    <source>
        <strain evidence="1">HR1</strain>
    </source>
</reference>
<organism evidence="1 2">
    <name type="scientific">Rhizophagus clarus</name>
    <dbReference type="NCBI Taxonomy" id="94130"/>
    <lineage>
        <taxon>Eukaryota</taxon>
        <taxon>Fungi</taxon>
        <taxon>Fungi incertae sedis</taxon>
        <taxon>Mucoromycota</taxon>
        <taxon>Glomeromycotina</taxon>
        <taxon>Glomeromycetes</taxon>
        <taxon>Glomerales</taxon>
        <taxon>Glomeraceae</taxon>
        <taxon>Rhizophagus</taxon>
    </lineage>
</organism>
<protein>
    <submittedName>
        <fullName evidence="1">Uncharacterized protein</fullName>
    </submittedName>
</protein>
<gene>
    <name evidence="1" type="ORF">RCL2_003037800</name>
</gene>
<dbReference type="Proteomes" id="UP000615446">
    <property type="component" value="Unassembled WGS sequence"/>
</dbReference>
<proteinExistence type="predicted"/>
<evidence type="ECO:0000313" key="1">
    <source>
        <dbReference type="EMBL" id="GET04077.1"/>
    </source>
</evidence>
<dbReference type="EMBL" id="BLAL01000338">
    <property type="protein sequence ID" value="GET04077.1"/>
    <property type="molecule type" value="Genomic_DNA"/>
</dbReference>
<accession>A0A8H3R5F7</accession>
<dbReference type="AlphaFoldDB" id="A0A8H3R5F7"/>